<comment type="caution">
    <text evidence="1">The sequence shown here is derived from an EMBL/GenBank/DDBJ whole genome shotgun (WGS) entry which is preliminary data.</text>
</comment>
<name>A0ACC1J584_9FUNG</name>
<reference evidence="1" key="1">
    <citation type="submission" date="2022-07" db="EMBL/GenBank/DDBJ databases">
        <title>Phylogenomic reconstructions and comparative analyses of Kickxellomycotina fungi.</title>
        <authorList>
            <person name="Reynolds N.K."/>
            <person name="Stajich J.E."/>
            <person name="Barry K."/>
            <person name="Grigoriev I.V."/>
            <person name="Crous P."/>
            <person name="Smith M.E."/>
        </authorList>
    </citation>
    <scope>NUCLEOTIDE SEQUENCE</scope>
    <source>
        <strain evidence="1">NRRL 5244</strain>
    </source>
</reference>
<evidence type="ECO:0000313" key="2">
    <source>
        <dbReference type="Proteomes" id="UP001150603"/>
    </source>
</evidence>
<proteinExistence type="predicted"/>
<protein>
    <submittedName>
        <fullName evidence="1">Uncharacterized protein</fullName>
    </submittedName>
</protein>
<dbReference type="EMBL" id="JANBPW010003275">
    <property type="protein sequence ID" value="KAJ1938146.1"/>
    <property type="molecule type" value="Genomic_DNA"/>
</dbReference>
<organism evidence="1 2">
    <name type="scientific">Linderina macrospora</name>
    <dbReference type="NCBI Taxonomy" id="4868"/>
    <lineage>
        <taxon>Eukaryota</taxon>
        <taxon>Fungi</taxon>
        <taxon>Fungi incertae sedis</taxon>
        <taxon>Zoopagomycota</taxon>
        <taxon>Kickxellomycotina</taxon>
        <taxon>Kickxellomycetes</taxon>
        <taxon>Kickxellales</taxon>
        <taxon>Kickxellaceae</taxon>
        <taxon>Linderina</taxon>
    </lineage>
</organism>
<keyword evidence="2" id="KW-1185">Reference proteome</keyword>
<gene>
    <name evidence="1" type="ORF">FBU59_004533</name>
</gene>
<evidence type="ECO:0000313" key="1">
    <source>
        <dbReference type="EMBL" id="KAJ1938146.1"/>
    </source>
</evidence>
<accession>A0ACC1J584</accession>
<dbReference type="Proteomes" id="UP001150603">
    <property type="component" value="Unassembled WGS sequence"/>
</dbReference>
<sequence>MTRPFSDGASECTLTTDTPNNTTSLYVILGVDPTAPPSELKRAYRRLALQYHPDRNPGTSHQFVSIQHAYDILSDERMRRIYDRYGDLGIQMAGRMGGELLDPHVSNLLSAFAFMSAMVAMLLIMFFALLARRVDMQKPWPYLAVFMPVWTIDGLVLVAVCWAFCLKLGSEATGTDMDGDLDAPDDNNNSHPGSETWGNDAAVTSDRQAGCADEATALLGRQTRGGESAADRRRERRRRLKHMRVAMEAQLQGMAQVLPVIYVSLLVLFHIVLALRLDGYIHWSALRTALPWLAIEGIHSMLLTIKLLANVLKFGENGGIHISSLLVLFLDTYWWLAIRVSQALLVIMKLDGTVSWSWAVIFVPTYLPALRSLITLCLLKRQLRNMGDPEILQNESAIVFGLSAVFVVVSSFVYSFIALLVWRLSAPLAVRLAIVLVPVFTALSIFCLCCSCLSCVLACGMHAPAAEDEERMTATETRRISSDRLLAPST</sequence>